<dbReference type="OrthoDB" id="6224010at2759"/>
<accession>A0A2A3EB33</accession>
<keyword evidence="3" id="KW-0496">Mitochondrion</keyword>
<keyword evidence="6" id="KW-1185">Reference proteome</keyword>
<evidence type="ECO:0000313" key="5">
    <source>
        <dbReference type="EMBL" id="PBC28396.1"/>
    </source>
</evidence>
<name>A0A2A3EB33_APICC</name>
<comment type="subcellular location">
    <subcellularLocation>
        <location evidence="3">Mitochondrion</location>
    </subcellularLocation>
</comment>
<dbReference type="EMBL" id="KZ288312">
    <property type="protein sequence ID" value="PBC28396.1"/>
    <property type="molecule type" value="Genomic_DNA"/>
</dbReference>
<feature type="compositionally biased region" description="Basic and acidic residues" evidence="4">
    <location>
        <begin position="21"/>
        <end position="31"/>
    </location>
</feature>
<dbReference type="STRING" id="94128.A0A2A3EB33"/>
<reference evidence="5 6" key="1">
    <citation type="submission" date="2014-07" db="EMBL/GenBank/DDBJ databases">
        <title>Genomic and transcriptomic analysis on Apis cerana provide comprehensive insights into honey bee biology.</title>
        <authorList>
            <person name="Diao Q."/>
            <person name="Sun L."/>
            <person name="Zheng H."/>
            <person name="Zheng H."/>
            <person name="Xu S."/>
            <person name="Wang S."/>
            <person name="Zeng Z."/>
            <person name="Hu F."/>
            <person name="Su S."/>
            <person name="Wu J."/>
        </authorList>
    </citation>
    <scope>NUCLEOTIDE SEQUENCE [LARGE SCALE GENOMIC DNA]</scope>
    <source>
        <tissue evidence="5">Pupae without intestine</tissue>
    </source>
</reference>
<dbReference type="InterPro" id="IPR013892">
    <property type="entry name" value="Cyt_c_biogenesis_Cmc1-like"/>
</dbReference>
<keyword evidence="2" id="KW-1015">Disulfide bond</keyword>
<dbReference type="PANTHER" id="PTHR22977">
    <property type="entry name" value="COX ASSEMBLY MITOCHONDRIAL PROTEIN"/>
    <property type="match status" value="1"/>
</dbReference>
<evidence type="ECO:0000256" key="2">
    <source>
        <dbReference type="ARBA" id="ARBA00023157"/>
    </source>
</evidence>
<dbReference type="GO" id="GO:0005739">
    <property type="term" value="C:mitochondrion"/>
    <property type="evidence" value="ECO:0007669"/>
    <property type="project" value="UniProtKB-SubCell"/>
</dbReference>
<evidence type="ECO:0000256" key="1">
    <source>
        <dbReference type="ARBA" id="ARBA00007347"/>
    </source>
</evidence>
<dbReference type="Pfam" id="PF08583">
    <property type="entry name" value="Cmc1"/>
    <property type="match status" value="1"/>
</dbReference>
<comment type="similarity">
    <text evidence="1 3">Belongs to the CMC family.</text>
</comment>
<evidence type="ECO:0000256" key="4">
    <source>
        <dbReference type="SAM" id="MobiDB-lite"/>
    </source>
</evidence>
<dbReference type="Proteomes" id="UP000242457">
    <property type="component" value="Unassembled WGS sequence"/>
</dbReference>
<dbReference type="PROSITE" id="PS51808">
    <property type="entry name" value="CHCH"/>
    <property type="match status" value="1"/>
</dbReference>
<gene>
    <name evidence="5" type="ORF">APICC_03718</name>
</gene>
<proteinExistence type="inferred from homology"/>
<dbReference type="AlphaFoldDB" id="A0A2A3EB33"/>
<sequence length="124" mass="14529">MMKEVKNSNRPKYGGGPHNLGDPEDKHLRKVEKDVLIPQKMRDRAKQECVQEVHEFNVCCKNASYLMPFKCKKENKALINCLSKWYNDPKFKEECTEEYLAERSEYRRTGIPKKSKLGRFGSSN</sequence>
<dbReference type="PANTHER" id="PTHR22977:SF5">
    <property type="entry name" value="COX ASSEMBLY MITOCHONDRIAL PROTEIN HOMOLOG"/>
    <property type="match status" value="1"/>
</dbReference>
<feature type="region of interest" description="Disordered" evidence="4">
    <location>
        <begin position="1"/>
        <end position="31"/>
    </location>
</feature>
<evidence type="ECO:0000256" key="3">
    <source>
        <dbReference type="RuleBase" id="RU364104"/>
    </source>
</evidence>
<protein>
    <recommendedName>
        <fullName evidence="3">COX assembly mitochondrial protein</fullName>
    </recommendedName>
</protein>
<evidence type="ECO:0000313" key="6">
    <source>
        <dbReference type="Proteomes" id="UP000242457"/>
    </source>
</evidence>
<organism evidence="5 6">
    <name type="scientific">Apis cerana cerana</name>
    <name type="common">Oriental honeybee</name>
    <dbReference type="NCBI Taxonomy" id="94128"/>
    <lineage>
        <taxon>Eukaryota</taxon>
        <taxon>Metazoa</taxon>
        <taxon>Ecdysozoa</taxon>
        <taxon>Arthropoda</taxon>
        <taxon>Hexapoda</taxon>
        <taxon>Insecta</taxon>
        <taxon>Pterygota</taxon>
        <taxon>Neoptera</taxon>
        <taxon>Endopterygota</taxon>
        <taxon>Hymenoptera</taxon>
        <taxon>Apocrita</taxon>
        <taxon>Aculeata</taxon>
        <taxon>Apoidea</taxon>
        <taxon>Anthophila</taxon>
        <taxon>Apidae</taxon>
        <taxon>Apis</taxon>
    </lineage>
</organism>